<dbReference type="GO" id="GO:0000724">
    <property type="term" value="P:double-strand break repair via homologous recombination"/>
    <property type="evidence" value="ECO:0007669"/>
    <property type="project" value="TreeGrafter"/>
</dbReference>
<dbReference type="GO" id="GO:0000712">
    <property type="term" value="P:resolution of meiotic recombination intermediates"/>
    <property type="evidence" value="ECO:0007669"/>
    <property type="project" value="TreeGrafter"/>
</dbReference>
<dbReference type="GO" id="GO:0000110">
    <property type="term" value="C:nucleotide-excision repair factor 1 complex"/>
    <property type="evidence" value="ECO:0007669"/>
    <property type="project" value="TreeGrafter"/>
</dbReference>
<keyword evidence="2" id="KW-0378">Hydrolase</keyword>
<dbReference type="EMBL" id="CM000366">
    <property type="protein sequence ID" value="EDX17060.1"/>
    <property type="molecule type" value="Genomic_DNA"/>
</dbReference>
<dbReference type="PANTHER" id="PTHR10150:SF0">
    <property type="entry name" value="DNA REPAIR ENDONUCLEASE XPF"/>
    <property type="match status" value="1"/>
</dbReference>
<evidence type="ECO:0000256" key="3">
    <source>
        <dbReference type="ARBA" id="ARBA00023204"/>
    </source>
</evidence>
<name>B4R4H0_DROSI</name>
<dbReference type="STRING" id="7240.B4R4H0"/>
<keyword evidence="3" id="KW-0234">DNA repair</keyword>
<dbReference type="KEGG" id="dsi:Dsimw501_GD16300"/>
<proteinExistence type="predicted"/>
<keyword evidence="1" id="KW-0227">DNA damage</keyword>
<evidence type="ECO:0000256" key="1">
    <source>
        <dbReference type="ARBA" id="ARBA00022763"/>
    </source>
</evidence>
<dbReference type="HOGENOM" id="CLU_2608593_0_0_1"/>
<dbReference type="AlphaFoldDB" id="B4R4H0"/>
<dbReference type="GO" id="GO:0003684">
    <property type="term" value="F:damaged DNA binding"/>
    <property type="evidence" value="ECO:0007669"/>
    <property type="project" value="TreeGrafter"/>
</dbReference>
<gene>
    <name evidence="4" type="primary">Dsim\GD16300</name>
    <name evidence="4" type="ORF">Dsim_GD16300</name>
</gene>
<accession>B4R4H0</accession>
<evidence type="ECO:0000256" key="2">
    <source>
        <dbReference type="ARBA" id="ARBA00022801"/>
    </source>
</evidence>
<dbReference type="GO" id="GO:0003697">
    <property type="term" value="F:single-stranded DNA binding"/>
    <property type="evidence" value="ECO:0007669"/>
    <property type="project" value="TreeGrafter"/>
</dbReference>
<sequence length="85" mass="9646">MILLEYEKQTFLDLVEADGLLVCAKGLSYDRVVIRILKAYSDSGNLVVVINSSDWEEQYYKSKIEPKYVHEVASTGTEGLRSRNS</sequence>
<dbReference type="Proteomes" id="UP000000304">
    <property type="component" value="Chromosome X"/>
</dbReference>
<dbReference type="Bgee" id="FBgn0187927">
    <property type="expression patterns" value="Expressed in multicellular organism and 1 other cell type or tissue"/>
</dbReference>
<dbReference type="GO" id="GO:1901255">
    <property type="term" value="P:nucleotide-excision repair involved in interstrand cross-link repair"/>
    <property type="evidence" value="ECO:0007669"/>
    <property type="project" value="TreeGrafter"/>
</dbReference>
<dbReference type="OrthoDB" id="361020at2759"/>
<evidence type="ECO:0000313" key="5">
    <source>
        <dbReference type="Proteomes" id="UP000000304"/>
    </source>
</evidence>
<protein>
    <submittedName>
        <fullName evidence="4">GD16300</fullName>
    </submittedName>
</protein>
<evidence type="ECO:0000313" key="4">
    <source>
        <dbReference type="EMBL" id="EDX17060.1"/>
    </source>
</evidence>
<dbReference type="PANTHER" id="PTHR10150">
    <property type="entry name" value="DNA REPAIR ENDONUCLEASE XPF"/>
    <property type="match status" value="1"/>
</dbReference>
<organism evidence="4 5">
    <name type="scientific">Drosophila simulans</name>
    <name type="common">Fruit fly</name>
    <dbReference type="NCBI Taxonomy" id="7240"/>
    <lineage>
        <taxon>Eukaryota</taxon>
        <taxon>Metazoa</taxon>
        <taxon>Ecdysozoa</taxon>
        <taxon>Arthropoda</taxon>
        <taxon>Hexapoda</taxon>
        <taxon>Insecta</taxon>
        <taxon>Pterygota</taxon>
        <taxon>Neoptera</taxon>
        <taxon>Endopterygota</taxon>
        <taxon>Diptera</taxon>
        <taxon>Brachycera</taxon>
        <taxon>Muscomorpha</taxon>
        <taxon>Ephydroidea</taxon>
        <taxon>Drosophilidae</taxon>
        <taxon>Drosophila</taxon>
        <taxon>Sophophora</taxon>
    </lineage>
</organism>
<dbReference type="GO" id="GO:0000014">
    <property type="term" value="F:single-stranded DNA endodeoxyribonuclease activity"/>
    <property type="evidence" value="ECO:0007669"/>
    <property type="project" value="TreeGrafter"/>
</dbReference>
<reference evidence="4 5" key="1">
    <citation type="journal article" date="2007" name="Nature">
        <title>Evolution of genes and genomes on the Drosophila phylogeny.</title>
        <authorList>
            <consortium name="Drosophila 12 Genomes Consortium"/>
            <person name="Clark A.G."/>
            <person name="Eisen M.B."/>
            <person name="Smith D.R."/>
            <person name="Bergman C.M."/>
            <person name="Oliver B."/>
            <person name="Markow T.A."/>
            <person name="Kaufman T.C."/>
            <person name="Kellis M."/>
            <person name="Gelbart W."/>
            <person name="Iyer V.N."/>
            <person name="Pollard D.A."/>
            <person name="Sackton T.B."/>
            <person name="Larracuente A.M."/>
            <person name="Singh N.D."/>
            <person name="Abad J.P."/>
            <person name="Abt D.N."/>
            <person name="Adryan B."/>
            <person name="Aguade M."/>
            <person name="Akashi H."/>
            <person name="Anderson W.W."/>
            <person name="Aquadro C.F."/>
            <person name="Ardell D.H."/>
            <person name="Arguello R."/>
            <person name="Artieri C.G."/>
            <person name="Barbash D.A."/>
            <person name="Barker D."/>
            <person name="Barsanti P."/>
            <person name="Batterham P."/>
            <person name="Batzoglou S."/>
            <person name="Begun D."/>
            <person name="Bhutkar A."/>
            <person name="Blanco E."/>
            <person name="Bosak S.A."/>
            <person name="Bradley R.K."/>
            <person name="Brand A.D."/>
            <person name="Brent M.R."/>
            <person name="Brooks A.N."/>
            <person name="Brown R.H."/>
            <person name="Butlin R.K."/>
            <person name="Caggese C."/>
            <person name="Calvi B.R."/>
            <person name="Bernardo de Carvalho A."/>
            <person name="Caspi A."/>
            <person name="Castrezana S."/>
            <person name="Celniker S.E."/>
            <person name="Chang J.L."/>
            <person name="Chapple C."/>
            <person name="Chatterji S."/>
            <person name="Chinwalla A."/>
            <person name="Civetta A."/>
            <person name="Clifton S.W."/>
            <person name="Comeron J.M."/>
            <person name="Costello J.C."/>
            <person name="Coyne J.A."/>
            <person name="Daub J."/>
            <person name="David R.G."/>
            <person name="Delcher A.L."/>
            <person name="Delehaunty K."/>
            <person name="Do C.B."/>
            <person name="Ebling H."/>
            <person name="Edwards K."/>
            <person name="Eickbush T."/>
            <person name="Evans J.D."/>
            <person name="Filipski A."/>
            <person name="Findeiss S."/>
            <person name="Freyhult E."/>
            <person name="Fulton L."/>
            <person name="Fulton R."/>
            <person name="Garcia A.C."/>
            <person name="Gardiner A."/>
            <person name="Garfield D.A."/>
            <person name="Garvin B.E."/>
            <person name="Gibson G."/>
            <person name="Gilbert D."/>
            <person name="Gnerre S."/>
            <person name="Godfrey J."/>
            <person name="Good R."/>
            <person name="Gotea V."/>
            <person name="Gravely B."/>
            <person name="Greenberg A.J."/>
            <person name="Griffiths-Jones S."/>
            <person name="Gross S."/>
            <person name="Guigo R."/>
            <person name="Gustafson E.A."/>
            <person name="Haerty W."/>
            <person name="Hahn M.W."/>
            <person name="Halligan D.L."/>
            <person name="Halpern A.L."/>
            <person name="Halter G.M."/>
            <person name="Han M.V."/>
            <person name="Heger A."/>
            <person name="Hillier L."/>
            <person name="Hinrichs A.S."/>
            <person name="Holmes I."/>
            <person name="Hoskins R.A."/>
            <person name="Hubisz M.J."/>
            <person name="Hultmark D."/>
            <person name="Huntley M.A."/>
            <person name="Jaffe D.B."/>
            <person name="Jagadeeshan S."/>
            <person name="Jeck W.R."/>
            <person name="Johnson J."/>
            <person name="Jones C.D."/>
            <person name="Jordan W.C."/>
            <person name="Karpen G.H."/>
            <person name="Kataoka E."/>
            <person name="Keightley P.D."/>
            <person name="Kheradpour P."/>
            <person name="Kirkness E.F."/>
            <person name="Koerich L.B."/>
            <person name="Kristiansen K."/>
            <person name="Kudrna D."/>
            <person name="Kulathinal R.J."/>
            <person name="Kumar S."/>
            <person name="Kwok R."/>
            <person name="Lander E."/>
            <person name="Langley C.H."/>
            <person name="Lapoint R."/>
            <person name="Lazzaro B.P."/>
            <person name="Lee S.J."/>
            <person name="Levesque L."/>
            <person name="Li R."/>
            <person name="Lin C.F."/>
            <person name="Lin M.F."/>
            <person name="Lindblad-Toh K."/>
            <person name="Llopart A."/>
            <person name="Long M."/>
            <person name="Low L."/>
            <person name="Lozovsky E."/>
            <person name="Lu J."/>
            <person name="Luo M."/>
            <person name="Machado C.A."/>
            <person name="Makalowski W."/>
            <person name="Marzo M."/>
            <person name="Matsuda M."/>
            <person name="Matzkin L."/>
            <person name="McAllister B."/>
            <person name="McBride C.S."/>
            <person name="McKernan B."/>
            <person name="McKernan K."/>
            <person name="Mendez-Lago M."/>
            <person name="Minx P."/>
            <person name="Mollenhauer M.U."/>
            <person name="Montooth K."/>
            <person name="Mount S.M."/>
            <person name="Mu X."/>
            <person name="Myers E."/>
            <person name="Negre B."/>
            <person name="Newfeld S."/>
            <person name="Nielsen R."/>
            <person name="Noor M.A."/>
            <person name="O'Grady P."/>
            <person name="Pachter L."/>
            <person name="Papaceit M."/>
            <person name="Parisi M.J."/>
            <person name="Parisi M."/>
            <person name="Parts L."/>
            <person name="Pedersen J.S."/>
            <person name="Pesole G."/>
            <person name="Phillippy A.M."/>
            <person name="Ponting C.P."/>
            <person name="Pop M."/>
            <person name="Porcelli D."/>
            <person name="Powell J.R."/>
            <person name="Prohaska S."/>
            <person name="Pruitt K."/>
            <person name="Puig M."/>
            <person name="Quesneville H."/>
            <person name="Ram K.R."/>
            <person name="Rand D."/>
            <person name="Rasmussen M.D."/>
            <person name="Reed L.K."/>
            <person name="Reenan R."/>
            <person name="Reily A."/>
            <person name="Remington K.A."/>
            <person name="Rieger T.T."/>
            <person name="Ritchie M.G."/>
            <person name="Robin C."/>
            <person name="Rogers Y.H."/>
            <person name="Rohde C."/>
            <person name="Rozas J."/>
            <person name="Rubenfield M.J."/>
            <person name="Ruiz A."/>
            <person name="Russo S."/>
            <person name="Salzberg S.L."/>
            <person name="Sanchez-Gracia A."/>
            <person name="Saranga D.J."/>
            <person name="Sato H."/>
            <person name="Schaeffer S.W."/>
            <person name="Schatz M.C."/>
            <person name="Schlenke T."/>
            <person name="Schwartz R."/>
            <person name="Segarra C."/>
            <person name="Singh R.S."/>
            <person name="Sirot L."/>
            <person name="Sirota M."/>
            <person name="Sisneros N.B."/>
            <person name="Smith C.D."/>
            <person name="Smith T.F."/>
            <person name="Spieth J."/>
            <person name="Stage D.E."/>
            <person name="Stark A."/>
            <person name="Stephan W."/>
            <person name="Strausberg R.L."/>
            <person name="Strempel S."/>
            <person name="Sturgill D."/>
            <person name="Sutton G."/>
            <person name="Sutton G.G."/>
            <person name="Tao W."/>
            <person name="Teichmann S."/>
            <person name="Tobari Y.N."/>
            <person name="Tomimura Y."/>
            <person name="Tsolas J.M."/>
            <person name="Valente V.L."/>
            <person name="Venter E."/>
            <person name="Venter J.C."/>
            <person name="Vicario S."/>
            <person name="Vieira F.G."/>
            <person name="Vilella A.J."/>
            <person name="Villasante A."/>
            <person name="Walenz B."/>
            <person name="Wang J."/>
            <person name="Wasserman M."/>
            <person name="Watts T."/>
            <person name="Wilson D."/>
            <person name="Wilson R.K."/>
            <person name="Wing R.A."/>
            <person name="Wolfner M.F."/>
            <person name="Wong A."/>
            <person name="Wong G.K."/>
            <person name="Wu C.I."/>
            <person name="Wu G."/>
            <person name="Yamamoto D."/>
            <person name="Yang H.P."/>
            <person name="Yang S.P."/>
            <person name="Yorke J.A."/>
            <person name="Yoshida K."/>
            <person name="Zdobnov E."/>
            <person name="Zhang P."/>
            <person name="Zhang Y."/>
            <person name="Zimin A.V."/>
            <person name="Baldwin J."/>
            <person name="Abdouelleil A."/>
            <person name="Abdulkadir J."/>
            <person name="Abebe A."/>
            <person name="Abera B."/>
            <person name="Abreu J."/>
            <person name="Acer S.C."/>
            <person name="Aftuck L."/>
            <person name="Alexander A."/>
            <person name="An P."/>
            <person name="Anderson E."/>
            <person name="Anderson S."/>
            <person name="Arachi H."/>
            <person name="Azer M."/>
            <person name="Bachantsang P."/>
            <person name="Barry A."/>
            <person name="Bayul T."/>
            <person name="Berlin A."/>
            <person name="Bessette D."/>
            <person name="Bloom T."/>
            <person name="Blye J."/>
            <person name="Boguslavskiy L."/>
            <person name="Bonnet C."/>
            <person name="Boukhgalter B."/>
            <person name="Bourzgui I."/>
            <person name="Brown A."/>
            <person name="Cahill P."/>
            <person name="Channer S."/>
            <person name="Cheshatsang Y."/>
            <person name="Chuda L."/>
            <person name="Citroen M."/>
            <person name="Collymore A."/>
            <person name="Cooke P."/>
            <person name="Costello M."/>
            <person name="D'Aco K."/>
            <person name="Daza R."/>
            <person name="De Haan G."/>
            <person name="DeGray S."/>
            <person name="DeMaso C."/>
            <person name="Dhargay N."/>
            <person name="Dooley K."/>
            <person name="Dooley E."/>
            <person name="Doricent M."/>
            <person name="Dorje P."/>
            <person name="Dorjee K."/>
            <person name="Dupes A."/>
            <person name="Elong R."/>
            <person name="Falk J."/>
            <person name="Farina A."/>
            <person name="Faro S."/>
            <person name="Ferguson D."/>
            <person name="Fisher S."/>
            <person name="Foley C.D."/>
            <person name="Franke A."/>
            <person name="Friedrich D."/>
            <person name="Gadbois L."/>
            <person name="Gearin G."/>
            <person name="Gearin C.R."/>
            <person name="Giannoukos G."/>
            <person name="Goode T."/>
            <person name="Graham J."/>
            <person name="Grandbois E."/>
            <person name="Grewal S."/>
            <person name="Gyaltsen K."/>
            <person name="Hafez N."/>
            <person name="Hagos B."/>
            <person name="Hall J."/>
            <person name="Henson C."/>
            <person name="Hollinger A."/>
            <person name="Honan T."/>
            <person name="Huard M.D."/>
            <person name="Hughes L."/>
            <person name="Hurhula B."/>
            <person name="Husby M.E."/>
            <person name="Kamat A."/>
            <person name="Kanga B."/>
            <person name="Kashin S."/>
            <person name="Khazanovich D."/>
            <person name="Kisner P."/>
            <person name="Lance K."/>
            <person name="Lara M."/>
            <person name="Lee W."/>
            <person name="Lennon N."/>
            <person name="Letendre F."/>
            <person name="LeVine R."/>
            <person name="Lipovsky A."/>
            <person name="Liu X."/>
            <person name="Liu J."/>
            <person name="Liu S."/>
            <person name="Lokyitsang T."/>
            <person name="Lokyitsang Y."/>
            <person name="Lubonja R."/>
            <person name="Lui A."/>
            <person name="MacDonald P."/>
            <person name="Magnisalis V."/>
            <person name="Maru K."/>
            <person name="Matthews C."/>
            <person name="McCusker W."/>
            <person name="McDonough S."/>
            <person name="Mehta T."/>
            <person name="Meldrim J."/>
            <person name="Meneus L."/>
            <person name="Mihai O."/>
            <person name="Mihalev A."/>
            <person name="Mihova T."/>
            <person name="Mittelman R."/>
            <person name="Mlenga V."/>
            <person name="Montmayeur A."/>
            <person name="Mulrain L."/>
            <person name="Navidi A."/>
            <person name="Naylor J."/>
            <person name="Negash T."/>
            <person name="Nguyen T."/>
            <person name="Nguyen N."/>
            <person name="Nicol R."/>
            <person name="Norbu C."/>
            <person name="Norbu N."/>
            <person name="Novod N."/>
            <person name="O'Neill B."/>
            <person name="Osman S."/>
            <person name="Markiewicz E."/>
            <person name="Oyono O.L."/>
            <person name="Patti C."/>
            <person name="Phunkhang P."/>
            <person name="Pierre F."/>
            <person name="Priest M."/>
            <person name="Raghuraman S."/>
            <person name="Rege F."/>
            <person name="Reyes R."/>
            <person name="Rise C."/>
            <person name="Rogov P."/>
            <person name="Ross K."/>
            <person name="Ryan E."/>
            <person name="Settipalli S."/>
            <person name="Shea T."/>
            <person name="Sherpa N."/>
            <person name="Shi L."/>
            <person name="Shih D."/>
            <person name="Sparrow T."/>
            <person name="Spaulding J."/>
            <person name="Stalker J."/>
            <person name="Stange-Thomann N."/>
            <person name="Stavropoulos S."/>
            <person name="Stone C."/>
            <person name="Strader C."/>
            <person name="Tesfaye S."/>
            <person name="Thomson T."/>
            <person name="Thoulutsang Y."/>
            <person name="Thoulutsang D."/>
            <person name="Topham K."/>
            <person name="Topping I."/>
            <person name="Tsamla T."/>
            <person name="Vassiliev H."/>
            <person name="Vo A."/>
            <person name="Wangchuk T."/>
            <person name="Wangdi T."/>
            <person name="Weiand M."/>
            <person name="Wilkinson J."/>
            <person name="Wilson A."/>
            <person name="Yadav S."/>
            <person name="Young G."/>
            <person name="Yu Q."/>
            <person name="Zembek L."/>
            <person name="Zhong D."/>
            <person name="Zimmer A."/>
            <person name="Zwirko Z."/>
            <person name="Jaffe D.B."/>
            <person name="Alvarez P."/>
            <person name="Brockman W."/>
            <person name="Butler J."/>
            <person name="Chin C."/>
            <person name="Gnerre S."/>
            <person name="Grabherr M."/>
            <person name="Kleber M."/>
            <person name="Mauceli E."/>
            <person name="MacCallum I."/>
        </authorList>
    </citation>
    <scope>NUCLEOTIDE SEQUENCE [LARGE SCALE GENOMIC DNA]</scope>
    <source>
        <strain evidence="5">white501</strain>
    </source>
</reference>
<keyword evidence="5" id="KW-1185">Reference proteome</keyword>